<evidence type="ECO:0000313" key="3">
    <source>
        <dbReference type="Proteomes" id="UP001054837"/>
    </source>
</evidence>
<keyword evidence="3" id="KW-1185">Reference proteome</keyword>
<name>A0AAV4Q6C8_9ARAC</name>
<dbReference type="Proteomes" id="UP001054837">
    <property type="component" value="Unassembled WGS sequence"/>
</dbReference>
<proteinExistence type="predicted"/>
<feature type="compositionally biased region" description="Basic and acidic residues" evidence="1">
    <location>
        <begin position="87"/>
        <end position="106"/>
    </location>
</feature>
<dbReference type="AlphaFoldDB" id="A0AAV4Q6C8"/>
<feature type="region of interest" description="Disordered" evidence="1">
    <location>
        <begin position="87"/>
        <end position="126"/>
    </location>
</feature>
<comment type="caution">
    <text evidence="2">The sequence shown here is derived from an EMBL/GenBank/DDBJ whole genome shotgun (WGS) entry which is preliminary data.</text>
</comment>
<gene>
    <name evidence="2" type="ORF">CDAR_586611</name>
</gene>
<accession>A0AAV4Q6C8</accession>
<evidence type="ECO:0000256" key="1">
    <source>
        <dbReference type="SAM" id="MobiDB-lite"/>
    </source>
</evidence>
<organism evidence="2 3">
    <name type="scientific">Caerostris darwini</name>
    <dbReference type="NCBI Taxonomy" id="1538125"/>
    <lineage>
        <taxon>Eukaryota</taxon>
        <taxon>Metazoa</taxon>
        <taxon>Ecdysozoa</taxon>
        <taxon>Arthropoda</taxon>
        <taxon>Chelicerata</taxon>
        <taxon>Arachnida</taxon>
        <taxon>Araneae</taxon>
        <taxon>Araneomorphae</taxon>
        <taxon>Entelegynae</taxon>
        <taxon>Araneoidea</taxon>
        <taxon>Araneidae</taxon>
        <taxon>Caerostris</taxon>
    </lineage>
</organism>
<dbReference type="EMBL" id="BPLQ01004066">
    <property type="protein sequence ID" value="GIY05248.1"/>
    <property type="molecule type" value="Genomic_DNA"/>
</dbReference>
<reference evidence="2 3" key="1">
    <citation type="submission" date="2021-06" db="EMBL/GenBank/DDBJ databases">
        <title>Caerostris darwini draft genome.</title>
        <authorList>
            <person name="Kono N."/>
            <person name="Arakawa K."/>
        </authorList>
    </citation>
    <scope>NUCLEOTIDE SEQUENCE [LARGE SCALE GENOMIC DNA]</scope>
</reference>
<feature type="compositionally biased region" description="Basic residues" evidence="1">
    <location>
        <begin position="107"/>
        <end position="120"/>
    </location>
</feature>
<evidence type="ECO:0000313" key="2">
    <source>
        <dbReference type="EMBL" id="GIY05248.1"/>
    </source>
</evidence>
<sequence length="126" mass="14424">MPTYTTKDVHKTRFGEDCCLTVLQIIHILTNRHEPTLKDLRNNLCPVSEPDPSEKRRTVLGIMLAATHGAHAQKHIEEELYSHIKNAAQEKKGAGEDDKNDGEQRARNVRMKKVSLQKRRSLSEDR</sequence>
<protein>
    <submittedName>
        <fullName evidence="2">Uncharacterized protein</fullName>
    </submittedName>
</protein>